<dbReference type="AlphaFoldDB" id="A0A1E4RUZ6"/>
<dbReference type="STRING" id="983966.A0A1E4RUZ6"/>
<evidence type="ECO:0000313" key="3">
    <source>
        <dbReference type="Proteomes" id="UP000094389"/>
    </source>
</evidence>
<evidence type="ECO:0000313" key="2">
    <source>
        <dbReference type="EMBL" id="ODV71104.1"/>
    </source>
</evidence>
<keyword evidence="3" id="KW-1185">Reference proteome</keyword>
<reference evidence="2 3" key="1">
    <citation type="journal article" date="2016" name="Proc. Natl. Acad. Sci. U.S.A.">
        <title>Comparative genomics of biotechnologically important yeasts.</title>
        <authorList>
            <person name="Riley R."/>
            <person name="Haridas S."/>
            <person name="Wolfe K.H."/>
            <person name="Lopes M.R."/>
            <person name="Hittinger C.T."/>
            <person name="Goeker M."/>
            <person name="Salamov A.A."/>
            <person name="Wisecaver J.H."/>
            <person name="Long T.M."/>
            <person name="Calvey C.H."/>
            <person name="Aerts A.L."/>
            <person name="Barry K.W."/>
            <person name="Choi C."/>
            <person name="Clum A."/>
            <person name="Coughlan A.Y."/>
            <person name="Deshpande S."/>
            <person name="Douglass A.P."/>
            <person name="Hanson S.J."/>
            <person name="Klenk H.-P."/>
            <person name="LaButti K.M."/>
            <person name="Lapidus A."/>
            <person name="Lindquist E.A."/>
            <person name="Lipzen A.M."/>
            <person name="Meier-Kolthoff J.P."/>
            <person name="Ohm R.A."/>
            <person name="Otillar R.P."/>
            <person name="Pangilinan J.L."/>
            <person name="Peng Y."/>
            <person name="Rokas A."/>
            <person name="Rosa C.A."/>
            <person name="Scheuner C."/>
            <person name="Sibirny A.A."/>
            <person name="Slot J.C."/>
            <person name="Stielow J.B."/>
            <person name="Sun H."/>
            <person name="Kurtzman C.P."/>
            <person name="Blackwell M."/>
            <person name="Grigoriev I.V."/>
            <person name="Jeffries T.W."/>
        </authorList>
    </citation>
    <scope>NUCLEOTIDE SEQUENCE [LARGE SCALE GENOMIC DNA]</scope>
    <source>
        <strain evidence="3">ATCC 18201 / CBS 1600 / BCRC 20928 / JCM 3617 / NBRC 0987 / NRRL Y-1542</strain>
    </source>
</reference>
<dbReference type="OMA" id="CSKNEWT"/>
<organism evidence="2 3">
    <name type="scientific">Cyberlindnera jadinii (strain ATCC 18201 / CBS 1600 / BCRC 20928 / JCM 3617 / NBRC 0987 / NRRL Y-1542)</name>
    <name type="common">Torula yeast</name>
    <name type="synonym">Candida utilis</name>
    <dbReference type="NCBI Taxonomy" id="983966"/>
    <lineage>
        <taxon>Eukaryota</taxon>
        <taxon>Fungi</taxon>
        <taxon>Dikarya</taxon>
        <taxon>Ascomycota</taxon>
        <taxon>Saccharomycotina</taxon>
        <taxon>Saccharomycetes</taxon>
        <taxon>Phaffomycetales</taxon>
        <taxon>Phaffomycetaceae</taxon>
        <taxon>Cyberlindnera</taxon>
    </lineage>
</organism>
<evidence type="ECO:0000259" key="1">
    <source>
        <dbReference type="PROSITE" id="PS50181"/>
    </source>
</evidence>
<dbReference type="InterPro" id="IPR001810">
    <property type="entry name" value="F-box_dom"/>
</dbReference>
<dbReference type="Proteomes" id="UP000094389">
    <property type="component" value="Unassembled WGS sequence"/>
</dbReference>
<dbReference type="GeneID" id="30991098"/>
<dbReference type="Pfam" id="PF00646">
    <property type="entry name" value="F-box"/>
    <property type="match status" value="1"/>
</dbReference>
<gene>
    <name evidence="2" type="ORF">CYBJADRAFT_175400</name>
</gene>
<dbReference type="SUPFAM" id="SSF81383">
    <property type="entry name" value="F-box domain"/>
    <property type="match status" value="1"/>
</dbReference>
<feature type="domain" description="F-box" evidence="1">
    <location>
        <begin position="1"/>
        <end position="45"/>
    </location>
</feature>
<dbReference type="EMBL" id="KV453944">
    <property type="protein sequence ID" value="ODV71104.1"/>
    <property type="molecule type" value="Genomic_DNA"/>
</dbReference>
<sequence length="321" mass="37655">MQTLPFPHEILLLVFQHLTKRDLLNLSVCSSELRYTLKPYILREVKFDWGFILREFNHLLIKRGQKRDCDGELLQVSRDCEALSLRQFVEKIFVTQGNLQNEWNFNFGAMVSQFANLTELKLTIESSSSFLKYNDSLQSIKKLELSTIAEGSIFNLNHCQHFTKLTTLKINGFCVDFDPEDTRDLPFVIKDLELINCSWSYPFQLSHFGHAITTLQLTYINHQFILSERFREFLHNPSLPNLQYLTISNQNVLTLHITYRIMKFLKNIPNLQRLYLLGKITNETIDNFTVHDLENKVRYVLNVNNVKIFYSSFVDASRSIV</sequence>
<proteinExistence type="predicted"/>
<dbReference type="InterPro" id="IPR036047">
    <property type="entry name" value="F-box-like_dom_sf"/>
</dbReference>
<name>A0A1E4RUZ6_CYBJN</name>
<accession>A0A1E4RUZ6</accession>
<dbReference type="OrthoDB" id="4073795at2759"/>
<protein>
    <recommendedName>
        <fullName evidence="1">F-box domain-containing protein</fullName>
    </recommendedName>
</protein>
<dbReference type="PROSITE" id="PS50181">
    <property type="entry name" value="FBOX"/>
    <property type="match status" value="1"/>
</dbReference>
<dbReference type="SUPFAM" id="SSF52047">
    <property type="entry name" value="RNI-like"/>
    <property type="match status" value="1"/>
</dbReference>
<dbReference type="RefSeq" id="XP_020068143.1">
    <property type="nucleotide sequence ID" value="XM_020216702.1"/>
</dbReference>
<dbReference type="Gene3D" id="3.80.10.10">
    <property type="entry name" value="Ribonuclease Inhibitor"/>
    <property type="match status" value="1"/>
</dbReference>
<dbReference type="InterPro" id="IPR032675">
    <property type="entry name" value="LRR_dom_sf"/>
</dbReference>